<comment type="catalytic activity">
    <reaction evidence="9 10">
        <text>heme b + 2 H(+) = protoporphyrin IX + Fe(2+)</text>
        <dbReference type="Rhea" id="RHEA:22584"/>
        <dbReference type="ChEBI" id="CHEBI:15378"/>
        <dbReference type="ChEBI" id="CHEBI:29033"/>
        <dbReference type="ChEBI" id="CHEBI:57306"/>
        <dbReference type="ChEBI" id="CHEBI:60344"/>
        <dbReference type="EC" id="4.98.1.1"/>
    </reaction>
</comment>
<evidence type="ECO:0000313" key="14">
    <source>
        <dbReference type="Proteomes" id="UP000072236"/>
    </source>
</evidence>
<dbReference type="PANTHER" id="PTHR11108">
    <property type="entry name" value="FERROCHELATASE"/>
    <property type="match status" value="1"/>
</dbReference>
<dbReference type="NCBIfam" id="TIGR00109">
    <property type="entry name" value="hemH"/>
    <property type="match status" value="1"/>
</dbReference>
<dbReference type="InterPro" id="IPR033659">
    <property type="entry name" value="Ferrochelatase_N"/>
</dbReference>
<keyword evidence="7 9" id="KW-0627">Porphyrin biosynthesis</keyword>
<dbReference type="InterPro" id="IPR033644">
    <property type="entry name" value="Ferrochelatase_C"/>
</dbReference>
<dbReference type="GO" id="GO:0006783">
    <property type="term" value="P:heme biosynthetic process"/>
    <property type="evidence" value="ECO:0007669"/>
    <property type="project" value="UniProtKB-UniRule"/>
</dbReference>
<dbReference type="FunFam" id="3.40.50.1400:FF:000002">
    <property type="entry name" value="Ferrochelatase"/>
    <property type="match status" value="1"/>
</dbReference>
<reference evidence="13 16" key="3">
    <citation type="submission" date="2019-08" db="EMBL/GenBank/DDBJ databases">
        <title>Whole genome sequencing of Aggregatibacter actinomycetemcomitans cultured from blood stream infections in Denmark reveals a novel phylogenetic lineage expressing serotype a membrane O polysaccharide.</title>
        <authorList>
            <person name="Nedergaard S."/>
            <person name="Kobel C.M."/>
            <person name="Nielsen M.B."/>
            <person name="Moeller R.T."/>
            <person name="Jensen A.B."/>
            <person name="Noerskov-Lauritsen N."/>
        </authorList>
    </citation>
    <scope>NUCLEOTIDE SEQUENCE [LARGE SCALE GENOMIC DNA]</scope>
    <source>
        <strain evidence="13 16">PN_563</strain>
    </source>
</reference>
<evidence type="ECO:0000256" key="10">
    <source>
        <dbReference type="RuleBase" id="RU000607"/>
    </source>
</evidence>
<dbReference type="EMBL" id="PCGW01000016">
    <property type="protein sequence ID" value="PHO20141.1"/>
    <property type="molecule type" value="Genomic_DNA"/>
</dbReference>
<dbReference type="KEGG" id="aact:ACT75_01590"/>
<name>A0A5D0EIM9_AGGAC</name>
<evidence type="ECO:0000313" key="15">
    <source>
        <dbReference type="Proteomes" id="UP000226080"/>
    </source>
</evidence>
<feature type="binding site" evidence="9">
    <location>
        <position position="196"/>
    </location>
    <ligand>
        <name>Fe(2+)</name>
        <dbReference type="ChEBI" id="CHEBI:29033"/>
    </ligand>
</feature>
<keyword evidence="4 9" id="KW-0408">Iron</keyword>
<dbReference type="PANTHER" id="PTHR11108:SF1">
    <property type="entry name" value="FERROCHELATASE, MITOCHONDRIAL"/>
    <property type="match status" value="1"/>
</dbReference>
<evidence type="ECO:0000256" key="6">
    <source>
        <dbReference type="ARBA" id="ARBA00023239"/>
    </source>
</evidence>
<keyword evidence="5 9" id="KW-0350">Heme biosynthesis</keyword>
<dbReference type="OrthoDB" id="9809741at2"/>
<protein>
    <recommendedName>
        <fullName evidence="9 10">Ferrochelatase</fullName>
        <ecNumber evidence="9 10">4.98.1.1</ecNumber>
    </recommendedName>
    <alternativeName>
        <fullName evidence="9">Heme synthase</fullName>
    </alternativeName>
    <alternativeName>
        <fullName evidence="9">Protoheme ferro-lyase</fullName>
    </alternativeName>
</protein>
<evidence type="ECO:0000256" key="1">
    <source>
        <dbReference type="ARBA" id="ARBA00007718"/>
    </source>
</evidence>
<sequence>MNKAAKIGVILANLGTPDSPSPKDISRYLWQFLTDPRVVDLPRYKWFPLLKAIILPLRSKRIAKNYRAIWTKQGSPLLAITQQQKEALAIFLQQQNLNMEIEIGMTYGNPSIPDAVQKLIDKKVDHIIVLPLYPQYSSTTTGAVFDSFAAALKQQRGIVPFDFIHSYQLNQGYITALIESCKVRLKSEEFLLFSFHGIPLRYENTGDYYRTHCQQTATAVAQGLGLNEKQWGVTFQSRFGKEEWLQPYTDDFLAGAAQQGIKNIAVLCPGFAADCLETLEEIAEENRELFLANGGQSYHYIPALNAEPAHIEALGKLLLNMIGKMKCNNCNVPNINEVPIIEVQTSGQLSSRCH</sequence>
<dbReference type="Proteomes" id="UP000072236">
    <property type="component" value="Chromosome"/>
</dbReference>
<proteinExistence type="inferred from homology"/>
<dbReference type="GO" id="GO:0046872">
    <property type="term" value="F:metal ion binding"/>
    <property type="evidence" value="ECO:0007669"/>
    <property type="project" value="UniProtKB-KW"/>
</dbReference>
<dbReference type="Pfam" id="PF00762">
    <property type="entry name" value="Ferrochelatase"/>
    <property type="match status" value="1"/>
</dbReference>
<comment type="subcellular location">
    <subcellularLocation>
        <location evidence="9 10">Cytoplasm</location>
    </subcellularLocation>
</comment>
<reference evidence="12 15" key="2">
    <citation type="submission" date="2017-10" db="EMBL/GenBank/DDBJ databases">
        <title>Draft genome sequences of Aggregatibacter actinomycetemcomitans strains 310a and 310b.</title>
        <authorList>
            <person name="May A.C."/>
            <person name="Ohta H."/>
            <person name="Maeda H."/>
            <person name="Kokeguchi S."/>
            <person name="Cugini C."/>
        </authorList>
    </citation>
    <scope>NUCLEOTIDE SEQUENCE [LARGE SCALE GENOMIC DNA]</scope>
    <source>
        <strain evidence="12 15">310b</strain>
    </source>
</reference>
<evidence type="ECO:0000256" key="5">
    <source>
        <dbReference type="ARBA" id="ARBA00023133"/>
    </source>
</evidence>
<dbReference type="InterPro" id="IPR019772">
    <property type="entry name" value="Ferrochelatase_AS"/>
</dbReference>
<dbReference type="HAMAP" id="MF_00323">
    <property type="entry name" value="Ferrochelatase"/>
    <property type="match status" value="1"/>
</dbReference>
<evidence type="ECO:0000256" key="7">
    <source>
        <dbReference type="ARBA" id="ARBA00023244"/>
    </source>
</evidence>
<dbReference type="CDD" id="cd03411">
    <property type="entry name" value="Ferrochelatase_N"/>
    <property type="match status" value="1"/>
</dbReference>
<dbReference type="SMR" id="A0A5D0EIM9"/>
<dbReference type="Proteomes" id="UP000226080">
    <property type="component" value="Unassembled WGS sequence"/>
</dbReference>
<evidence type="ECO:0000256" key="4">
    <source>
        <dbReference type="ARBA" id="ARBA00023004"/>
    </source>
</evidence>
<organism evidence="13 16">
    <name type="scientific">Aggregatibacter actinomycetemcomitans</name>
    <name type="common">Actinobacillus actinomycetemcomitans</name>
    <name type="synonym">Haemophilus actinomycetemcomitans</name>
    <dbReference type="NCBI Taxonomy" id="714"/>
    <lineage>
        <taxon>Bacteria</taxon>
        <taxon>Pseudomonadati</taxon>
        <taxon>Pseudomonadota</taxon>
        <taxon>Gammaproteobacteria</taxon>
        <taxon>Pasteurellales</taxon>
        <taxon>Pasteurellaceae</taxon>
        <taxon>Aggregatibacter</taxon>
    </lineage>
</organism>
<dbReference type="PROSITE" id="PS00534">
    <property type="entry name" value="FERROCHELATASE"/>
    <property type="match status" value="1"/>
</dbReference>
<comment type="catalytic activity">
    <reaction evidence="8">
        <text>Fe-coproporphyrin III + 2 H(+) = coproporphyrin III + Fe(2+)</text>
        <dbReference type="Rhea" id="RHEA:49572"/>
        <dbReference type="ChEBI" id="CHEBI:15378"/>
        <dbReference type="ChEBI" id="CHEBI:29033"/>
        <dbReference type="ChEBI" id="CHEBI:68438"/>
        <dbReference type="ChEBI" id="CHEBI:131725"/>
        <dbReference type="EC" id="4.99.1.9"/>
    </reaction>
    <physiologicalReaction direction="right-to-left" evidence="8">
        <dbReference type="Rhea" id="RHEA:49574"/>
    </physiologicalReaction>
</comment>
<dbReference type="SUPFAM" id="SSF53800">
    <property type="entry name" value="Chelatase"/>
    <property type="match status" value="1"/>
</dbReference>
<dbReference type="CDD" id="cd00419">
    <property type="entry name" value="Ferrochelatase_C"/>
    <property type="match status" value="1"/>
</dbReference>
<dbReference type="GO" id="GO:0005737">
    <property type="term" value="C:cytoplasm"/>
    <property type="evidence" value="ECO:0007669"/>
    <property type="project" value="UniProtKB-SubCell"/>
</dbReference>
<evidence type="ECO:0000256" key="2">
    <source>
        <dbReference type="ARBA" id="ARBA00022490"/>
    </source>
</evidence>
<dbReference type="Proteomes" id="UP000323012">
    <property type="component" value="Unassembled WGS sequence"/>
</dbReference>
<dbReference type="AlphaFoldDB" id="A0A5D0EIM9"/>
<evidence type="ECO:0000256" key="8">
    <source>
        <dbReference type="ARBA" id="ARBA00024536"/>
    </source>
</evidence>
<feature type="binding site" evidence="9">
    <location>
        <position position="277"/>
    </location>
    <ligand>
        <name>Fe(2+)</name>
        <dbReference type="ChEBI" id="CHEBI:29033"/>
    </ligand>
</feature>
<evidence type="ECO:0000313" key="16">
    <source>
        <dbReference type="Proteomes" id="UP000323012"/>
    </source>
</evidence>
<keyword evidence="6 9" id="KW-0456">Lyase</keyword>
<reference evidence="11 14" key="1">
    <citation type="submission" date="2015-10" db="EMBL/GenBank/DDBJ databases">
        <title>Tn-seq of a polymicrobial infection.</title>
        <authorList>
            <person name="Stacy A."/>
            <person name="Rumbaugh K.P."/>
            <person name="Whiteley M."/>
        </authorList>
    </citation>
    <scope>NUCLEOTIDE SEQUENCE [LARGE SCALE GENOMIC DNA]</scope>
    <source>
        <strain evidence="11 14">624</strain>
    </source>
</reference>
<evidence type="ECO:0000313" key="11">
    <source>
        <dbReference type="EMBL" id="AMQ93305.1"/>
    </source>
</evidence>
<gene>
    <name evidence="9 11" type="primary">hemH</name>
    <name evidence="11" type="ORF">ACT75_01590</name>
    <name evidence="12" type="ORF">CQR80_08405</name>
    <name evidence="13" type="ORF">FXB79_07750</name>
</gene>
<comment type="function">
    <text evidence="9 10">Catalyzes the ferrous insertion into protoporphyrin IX.</text>
</comment>
<dbReference type="EMBL" id="VSED01000020">
    <property type="protein sequence ID" value="TYA38620.1"/>
    <property type="molecule type" value="Genomic_DNA"/>
</dbReference>
<dbReference type="EMBL" id="CP012959">
    <property type="protein sequence ID" value="AMQ93305.1"/>
    <property type="molecule type" value="Genomic_DNA"/>
</dbReference>
<evidence type="ECO:0000256" key="3">
    <source>
        <dbReference type="ARBA" id="ARBA00022723"/>
    </source>
</evidence>
<evidence type="ECO:0000256" key="9">
    <source>
        <dbReference type="HAMAP-Rule" id="MF_00323"/>
    </source>
</evidence>
<dbReference type="InterPro" id="IPR001015">
    <property type="entry name" value="Ferrochelatase"/>
</dbReference>
<comment type="similarity">
    <text evidence="1 9 10">Belongs to the ferrochelatase family.</text>
</comment>
<dbReference type="Gene3D" id="3.40.50.1400">
    <property type="match status" value="2"/>
</dbReference>
<keyword evidence="3 9" id="KW-0479">Metal-binding</keyword>
<evidence type="ECO:0000313" key="12">
    <source>
        <dbReference type="EMBL" id="PHO20141.1"/>
    </source>
</evidence>
<evidence type="ECO:0000313" key="13">
    <source>
        <dbReference type="EMBL" id="TYA38620.1"/>
    </source>
</evidence>
<keyword evidence="2 9" id="KW-0963">Cytoplasm</keyword>
<keyword evidence="15" id="KW-1185">Reference proteome</keyword>
<accession>A0A5D0EIM9</accession>
<dbReference type="GO" id="GO:0004325">
    <property type="term" value="F:ferrochelatase activity"/>
    <property type="evidence" value="ECO:0007669"/>
    <property type="project" value="UniProtKB-UniRule"/>
</dbReference>
<comment type="pathway">
    <text evidence="9 10">Porphyrin-containing compound metabolism; protoheme biosynthesis; protoheme from protoporphyrin-IX: step 1/1.</text>
</comment>
<dbReference type="EC" id="4.98.1.1" evidence="9 10"/>
<dbReference type="RefSeq" id="WP_005538750.1">
    <property type="nucleotide sequence ID" value="NZ_CP012959.1"/>
</dbReference>